<accession>A0A1T4Z242</accession>
<evidence type="ECO:0000313" key="3">
    <source>
        <dbReference type="Proteomes" id="UP000191040"/>
    </source>
</evidence>
<dbReference type="EMBL" id="LT796768">
    <property type="protein sequence ID" value="SKB08104.1"/>
    <property type="molecule type" value="Genomic_DNA"/>
</dbReference>
<reference evidence="3" key="1">
    <citation type="submission" date="2017-02" db="EMBL/GenBank/DDBJ databases">
        <authorList>
            <person name="Varghese N."/>
            <person name="Submissions S."/>
        </authorList>
    </citation>
    <scope>NUCLEOTIDE SEQUENCE [LARGE SCALE GENOMIC DNA]</scope>
    <source>
        <strain evidence="3">9H-4</strain>
    </source>
</reference>
<name>A0A1T4Z242_9ACTN</name>
<sequence>MTFGARMRGWFQRTGSEALGWTLVALGIVMLVMPGPGLLGMFAGIALLARHYTWADRLVEPLEEKAIEAAKYGVATIPRIIVSILGIVWVAGVGLVWFLSPTIPEFEILGVGFGPELPAAGLVGAIGIWISDLIAIVLLVYSIRRWR</sequence>
<evidence type="ECO:0000256" key="1">
    <source>
        <dbReference type="SAM" id="Phobius"/>
    </source>
</evidence>
<feature type="transmembrane region" description="Helical" evidence="1">
    <location>
        <begin position="119"/>
        <end position="141"/>
    </location>
</feature>
<keyword evidence="1 2" id="KW-0812">Transmembrane</keyword>
<dbReference type="STRING" id="1736691.SAMN06295964_2008"/>
<dbReference type="InterPro" id="IPR019099">
    <property type="entry name" value="Uncharacterised_PGPGW_TM"/>
</dbReference>
<dbReference type="Proteomes" id="UP000191040">
    <property type="component" value="Chromosome I"/>
</dbReference>
<feature type="transmembrane region" description="Helical" evidence="1">
    <location>
        <begin position="20"/>
        <end position="48"/>
    </location>
</feature>
<gene>
    <name evidence="2" type="ORF">SAMN06295964_2008</name>
</gene>
<keyword evidence="3" id="KW-1185">Reference proteome</keyword>
<organism evidence="2 3">
    <name type="scientific">Aeromicrobium choanae</name>
    <dbReference type="NCBI Taxonomy" id="1736691"/>
    <lineage>
        <taxon>Bacteria</taxon>
        <taxon>Bacillati</taxon>
        <taxon>Actinomycetota</taxon>
        <taxon>Actinomycetes</taxon>
        <taxon>Propionibacteriales</taxon>
        <taxon>Nocardioidaceae</taxon>
        <taxon>Aeromicrobium</taxon>
    </lineage>
</organism>
<feature type="transmembrane region" description="Helical" evidence="1">
    <location>
        <begin position="80"/>
        <end position="99"/>
    </location>
</feature>
<keyword evidence="1" id="KW-0472">Membrane</keyword>
<dbReference type="OrthoDB" id="4774258at2"/>
<dbReference type="Pfam" id="PF09656">
    <property type="entry name" value="PGPGW"/>
    <property type="match status" value="1"/>
</dbReference>
<proteinExistence type="predicted"/>
<evidence type="ECO:0000313" key="2">
    <source>
        <dbReference type="EMBL" id="SKB08104.1"/>
    </source>
</evidence>
<keyword evidence="1" id="KW-1133">Transmembrane helix</keyword>
<dbReference type="AlphaFoldDB" id="A0A1T4Z242"/>
<dbReference type="RefSeq" id="WP_078700025.1">
    <property type="nucleotide sequence ID" value="NZ_LT796768.1"/>
</dbReference>
<protein>
    <submittedName>
        <fullName evidence="2">Putative transmembrane protein (PGPGW)</fullName>
    </submittedName>
</protein>